<accession>A0A4D6M8K6</accession>
<gene>
    <name evidence="1" type="ORF">DEO72_LG6g1997</name>
</gene>
<reference evidence="1 2" key="1">
    <citation type="submission" date="2019-04" db="EMBL/GenBank/DDBJ databases">
        <title>An improved genome assembly and genetic linkage map for asparagus bean, Vigna unguiculata ssp. sesquipedialis.</title>
        <authorList>
            <person name="Xia Q."/>
            <person name="Zhang R."/>
            <person name="Dong Y."/>
        </authorList>
    </citation>
    <scope>NUCLEOTIDE SEQUENCE [LARGE SCALE GENOMIC DNA]</scope>
    <source>
        <tissue evidence="1">Leaf</tissue>
    </source>
</reference>
<evidence type="ECO:0000313" key="2">
    <source>
        <dbReference type="Proteomes" id="UP000501690"/>
    </source>
</evidence>
<organism evidence="1 2">
    <name type="scientific">Vigna unguiculata</name>
    <name type="common">Cowpea</name>
    <dbReference type="NCBI Taxonomy" id="3917"/>
    <lineage>
        <taxon>Eukaryota</taxon>
        <taxon>Viridiplantae</taxon>
        <taxon>Streptophyta</taxon>
        <taxon>Embryophyta</taxon>
        <taxon>Tracheophyta</taxon>
        <taxon>Spermatophyta</taxon>
        <taxon>Magnoliopsida</taxon>
        <taxon>eudicotyledons</taxon>
        <taxon>Gunneridae</taxon>
        <taxon>Pentapetalae</taxon>
        <taxon>rosids</taxon>
        <taxon>fabids</taxon>
        <taxon>Fabales</taxon>
        <taxon>Fabaceae</taxon>
        <taxon>Papilionoideae</taxon>
        <taxon>50 kb inversion clade</taxon>
        <taxon>NPAAA clade</taxon>
        <taxon>indigoferoid/millettioid clade</taxon>
        <taxon>Phaseoleae</taxon>
        <taxon>Vigna</taxon>
    </lineage>
</organism>
<proteinExistence type="predicted"/>
<sequence>MCRSSPVPGVIICCTLWDSYCEKLLSYWRTRSQTSNVAIILTQAKIKPASDDPKCFPKDLDVILGCTWTFKVKLHGKNRPASVMRVSTNVEIIDHIKTLLGQEEASQGGECMVSCPSDIVPDTSNSSASQGGECMVSCPSDIVPDTSNSSASQGGECMVSCPSDIVPDTSNSSAMVIGKCSNVSVSDVPTSSGTSLINCFTMFEIKCIGNDACDLTTDTDSSLMCLSSTVDDEPDIVFYMTPFKDVCAPIDDVPDIPSSIMEFDFLEDIPLAQLLATKTTKPIKSIKKEKL</sequence>
<dbReference type="AlphaFoldDB" id="A0A4D6M8K6"/>
<name>A0A4D6M8K6_VIGUN</name>
<evidence type="ECO:0000313" key="1">
    <source>
        <dbReference type="EMBL" id="QCD97287.1"/>
    </source>
</evidence>
<dbReference type="Proteomes" id="UP000501690">
    <property type="component" value="Linkage Group LG6"/>
</dbReference>
<keyword evidence="2" id="KW-1185">Reference proteome</keyword>
<dbReference type="EMBL" id="CP039350">
    <property type="protein sequence ID" value="QCD97287.1"/>
    <property type="molecule type" value="Genomic_DNA"/>
</dbReference>
<protein>
    <submittedName>
        <fullName evidence="1">Uncharacterized protein</fullName>
    </submittedName>
</protein>